<dbReference type="InterPro" id="IPR050951">
    <property type="entry name" value="Retrovirus_Pol_polyprotein"/>
</dbReference>
<comment type="caution">
    <text evidence="4">The sequence shown here is derived from an EMBL/GenBank/DDBJ whole genome shotgun (WGS) entry which is preliminary data.</text>
</comment>
<accession>A0A8K0CGP0</accession>
<dbReference type="InterPro" id="IPR001584">
    <property type="entry name" value="Integrase_cat-core"/>
</dbReference>
<gene>
    <name evidence="4" type="ORF">ILUMI_20271</name>
</gene>
<dbReference type="Pfam" id="PF17921">
    <property type="entry name" value="Integrase_H2C2"/>
    <property type="match status" value="1"/>
</dbReference>
<dbReference type="InterPro" id="IPR049012">
    <property type="entry name" value="Mutator_transp_dom"/>
</dbReference>
<dbReference type="OrthoDB" id="6766226at2759"/>
<reference evidence="4" key="1">
    <citation type="submission" date="2019-08" db="EMBL/GenBank/DDBJ databases">
        <title>The genome of the North American firefly Photinus pyralis.</title>
        <authorList>
            <consortium name="Photinus pyralis genome working group"/>
            <person name="Fallon T.R."/>
            <person name="Sander Lower S.E."/>
            <person name="Weng J.-K."/>
        </authorList>
    </citation>
    <scope>NUCLEOTIDE SEQUENCE</scope>
    <source>
        <strain evidence="4">TRF0915ILg1</strain>
        <tissue evidence="4">Whole body</tissue>
    </source>
</reference>
<protein>
    <recommendedName>
        <fullName evidence="2">RNA-directed DNA polymerase</fullName>
        <ecNumber evidence="2">2.7.7.49</ecNumber>
    </recommendedName>
</protein>
<dbReference type="FunFam" id="1.10.340.70:FF:000004">
    <property type="entry name" value="Retrovirus-related Pol polyprotein from transposon 297-like Protein"/>
    <property type="match status" value="1"/>
</dbReference>
<dbReference type="EC" id="2.7.7.49" evidence="2"/>
<evidence type="ECO:0000313" key="5">
    <source>
        <dbReference type="Proteomes" id="UP000801492"/>
    </source>
</evidence>
<dbReference type="Gene3D" id="3.30.420.10">
    <property type="entry name" value="Ribonuclease H-like superfamily/Ribonuclease H"/>
    <property type="match status" value="2"/>
</dbReference>
<keyword evidence="5" id="KW-1185">Reference proteome</keyword>
<organism evidence="4 5">
    <name type="scientific">Ignelater luminosus</name>
    <name type="common">Cucubano</name>
    <name type="synonym">Pyrophorus luminosus</name>
    <dbReference type="NCBI Taxonomy" id="2038154"/>
    <lineage>
        <taxon>Eukaryota</taxon>
        <taxon>Metazoa</taxon>
        <taxon>Ecdysozoa</taxon>
        <taxon>Arthropoda</taxon>
        <taxon>Hexapoda</taxon>
        <taxon>Insecta</taxon>
        <taxon>Pterygota</taxon>
        <taxon>Neoptera</taxon>
        <taxon>Endopterygota</taxon>
        <taxon>Coleoptera</taxon>
        <taxon>Polyphaga</taxon>
        <taxon>Elateriformia</taxon>
        <taxon>Elateroidea</taxon>
        <taxon>Elateridae</taxon>
        <taxon>Agrypninae</taxon>
        <taxon>Pyrophorini</taxon>
        <taxon>Ignelater</taxon>
    </lineage>
</organism>
<dbReference type="InterPro" id="IPR009057">
    <property type="entry name" value="Homeodomain-like_sf"/>
</dbReference>
<name>A0A8K0CGP0_IGNLU</name>
<dbReference type="GO" id="GO:0003964">
    <property type="term" value="F:RNA-directed DNA polymerase activity"/>
    <property type="evidence" value="ECO:0007669"/>
    <property type="project" value="UniProtKB-EC"/>
</dbReference>
<evidence type="ECO:0000256" key="1">
    <source>
        <dbReference type="ARBA" id="ARBA00004123"/>
    </source>
</evidence>
<dbReference type="EMBL" id="VTPC01089217">
    <property type="protein sequence ID" value="KAF2885904.1"/>
    <property type="molecule type" value="Genomic_DNA"/>
</dbReference>
<evidence type="ECO:0000256" key="2">
    <source>
        <dbReference type="ARBA" id="ARBA00012493"/>
    </source>
</evidence>
<dbReference type="GO" id="GO:0003676">
    <property type="term" value="F:nucleic acid binding"/>
    <property type="evidence" value="ECO:0007669"/>
    <property type="project" value="InterPro"/>
</dbReference>
<dbReference type="InterPro" id="IPR012337">
    <property type="entry name" value="RNaseH-like_sf"/>
</dbReference>
<dbReference type="Pfam" id="PF18701">
    <property type="entry name" value="DUF5641"/>
    <property type="match status" value="1"/>
</dbReference>
<dbReference type="PROSITE" id="PS50994">
    <property type="entry name" value="INTEGRASE"/>
    <property type="match status" value="1"/>
</dbReference>
<dbReference type="PANTHER" id="PTHR37984">
    <property type="entry name" value="PROTEIN CBG26694"/>
    <property type="match status" value="1"/>
</dbReference>
<dbReference type="Gene3D" id="1.10.340.70">
    <property type="match status" value="1"/>
</dbReference>
<feature type="domain" description="Integrase catalytic" evidence="3">
    <location>
        <begin position="547"/>
        <end position="674"/>
    </location>
</feature>
<sequence>MANNALPRLVRNNTENHSEQWKQWISSFQIYLKATEVNKKDESVQIVKLLHYGEPDLQKIYSTFKFTEAEKGKLAVVIKKFYDRFSPRENLTFLRYNFIISKQSEGMTFEDFITDLRKQAQSCNFGELCDELIKLMLICGTNNGEICHRLLQEDDADLENAIKIGPIIEQSKTQANKIKSISQCELTCEHNNNKYNVKFFIVNDLTGALLGLKTCMELRLIRKNDDRLRRLPATPINSITDEVFAGIGCINPPYHIQLVEKQPTISPIRKVPFALMDKLKETLRKLEEINIIKRVNGPSDWGVAIDSDRLQGIIELPEPKCKKDIQRLLAAVNYVSKYVPNFSEGTNPGCIPTTAIEDLENNYQISVMNEAQISDKFRQKIKVEMANDRELLDLAEVIKNEWPHNNKTLNNRVRPYFRYKGELTMENGMIYRNNSCVILSTLRKTVLEKIHYSHLGYNKCFKLAQESVFWPTIKNEIKQMIDGCHICQNYAPSQTPEHLRTHEIPGLPWAKISCGLFEWQGIHYLIAVDYYSKYVESMFARFGIPQVVSDGGTQLTSREFANFSKQWQFKHIVTSPIHSQSNGMTEHHVQTAKNLVKKVIGDKKDLYLALLHLPTRKPLLPFKGNKLKLHIINGTEYRRHIRHSQGRQAYYYNFKRGARKLPPVKPNAKVLVQLKPNSFWQPGTIRVFIKEGSSSLDLTNCGTEASEQPSNSDVNNVRGNNLEVVSDDYVQTNRSNNNVSEAAEQSTDTTTSTDRIRIMVSYDMGWSKTGSGRNYDSNNGYGALIGCLSGCVLGYGTKNSKCRRCGLGYNQESYDNLITKSRILENARFEVGVLVGDDDSSTIAAVRLAANHKIAKFSDMNHTNKGVKKHLYNIQRKHKELTKDAIKYLQPCFSYAVAQNKENKVNMANSIRQILDHAFNNHQKCGRWCGYQHDKENYQHKIINGGFAEKSLYEALIKICNQLANNVGKFVNATSSQLNENLNAMMASKVPKSHCYNGKNANLSQKKVEQVCGLLKGIKLTQNEIAAQVGVSRSSVKNIKKKMESNASLDPSRKGHCGRPRITTARTDGKIRDICLDNRKKPLRMLTKKIQDEGIEVSERTMRRCLAEKILQIAAKYEENLFEIYITPTKPISAAASNVNHLTSVNGELFYHEKIVPSKSILSALLDIHSFLKSIGFTDTLPIFKHILNGKNNCSQTYLAKEFLGISDNETHNAVQHAIILKSLVEHLKITEEDLKRHRHKETSVSIIQKEQQDNVAKVMIKTLMPLEGVIFTEMKRKMSKASITLSNLVDTYMENGRQGLIALLASEMNEKVRVTKNKYIIELQQRSKWRSRGQQTLQIGQMVLMKEDDTPPLCWRMGRIVRTFPGAGGEVGVVCLLTIVVPQISSALPTYLFDQNATEVSSNIKLADPSFNESRPIDLLLRAYIF</sequence>
<dbReference type="InterPro" id="IPR041588">
    <property type="entry name" value="Integrase_H2C2"/>
</dbReference>
<evidence type="ECO:0000259" key="3">
    <source>
        <dbReference type="PROSITE" id="PS50994"/>
    </source>
</evidence>
<dbReference type="Proteomes" id="UP000801492">
    <property type="component" value="Unassembled WGS sequence"/>
</dbReference>
<dbReference type="SUPFAM" id="SSF53098">
    <property type="entry name" value="Ribonuclease H-like"/>
    <property type="match status" value="1"/>
</dbReference>
<dbReference type="InterPro" id="IPR040676">
    <property type="entry name" value="DUF5641"/>
</dbReference>
<dbReference type="SUPFAM" id="SSF46689">
    <property type="entry name" value="Homeodomain-like"/>
    <property type="match status" value="1"/>
</dbReference>
<dbReference type="InterPro" id="IPR036397">
    <property type="entry name" value="RNaseH_sf"/>
</dbReference>
<dbReference type="GO" id="GO:0005634">
    <property type="term" value="C:nucleus"/>
    <property type="evidence" value="ECO:0007669"/>
    <property type="project" value="UniProtKB-SubCell"/>
</dbReference>
<evidence type="ECO:0000313" key="4">
    <source>
        <dbReference type="EMBL" id="KAF2885904.1"/>
    </source>
</evidence>
<proteinExistence type="predicted"/>
<dbReference type="Pfam" id="PF20700">
    <property type="entry name" value="Mutator"/>
    <property type="match status" value="1"/>
</dbReference>
<dbReference type="PANTHER" id="PTHR37984:SF8">
    <property type="entry name" value="CCHC-TYPE DOMAIN-CONTAINING PROTEIN"/>
    <property type="match status" value="1"/>
</dbReference>
<dbReference type="GO" id="GO:0015074">
    <property type="term" value="P:DNA integration"/>
    <property type="evidence" value="ECO:0007669"/>
    <property type="project" value="InterPro"/>
</dbReference>
<comment type="subcellular location">
    <subcellularLocation>
        <location evidence="1">Nucleus</location>
    </subcellularLocation>
</comment>